<organism evidence="2 3">
    <name type="scientific">Bifidobacterium longum</name>
    <dbReference type="NCBI Taxonomy" id="216816"/>
    <lineage>
        <taxon>Bacteria</taxon>
        <taxon>Bacillati</taxon>
        <taxon>Actinomycetota</taxon>
        <taxon>Actinomycetes</taxon>
        <taxon>Bifidobacteriales</taxon>
        <taxon>Bifidobacteriaceae</taxon>
        <taxon>Bifidobacterium</taxon>
    </lineage>
</organism>
<gene>
    <name evidence="2" type="ORF">RS890_05740</name>
</gene>
<dbReference type="AlphaFoldDB" id="A0AB35SAL6"/>
<evidence type="ECO:0000256" key="1">
    <source>
        <dbReference type="SAM" id="MobiDB-lite"/>
    </source>
</evidence>
<proteinExistence type="predicted"/>
<feature type="region of interest" description="Disordered" evidence="1">
    <location>
        <begin position="58"/>
        <end position="107"/>
    </location>
</feature>
<feature type="compositionally biased region" description="Basic and acidic residues" evidence="1">
    <location>
        <begin position="1"/>
        <end position="10"/>
    </location>
</feature>
<dbReference type="Proteomes" id="UP001277803">
    <property type="component" value="Unassembled WGS sequence"/>
</dbReference>
<feature type="compositionally biased region" description="Polar residues" evidence="1">
    <location>
        <begin position="72"/>
        <end position="97"/>
    </location>
</feature>
<accession>A0AB35SAL6</accession>
<name>A0AB35SAL6_BIFLN</name>
<protein>
    <submittedName>
        <fullName evidence="2">Uncharacterized protein</fullName>
    </submittedName>
</protein>
<reference evidence="2" key="1">
    <citation type="submission" date="2023-10" db="EMBL/GenBank/DDBJ databases">
        <title>Rapid discrimination of Bifidobacterium longum Subspecies based on MALDI-TOF MS and Machine Learning.</title>
        <authorList>
            <person name="Chen J."/>
        </authorList>
    </citation>
    <scope>NUCLEOTIDE SEQUENCE</scope>
    <source>
        <strain evidence="2">YGMCC0039</strain>
    </source>
</reference>
<comment type="caution">
    <text evidence="2">The sequence shown here is derived from an EMBL/GenBank/DDBJ whole genome shotgun (WGS) entry which is preliminary data.</text>
</comment>
<evidence type="ECO:0000313" key="2">
    <source>
        <dbReference type="EMBL" id="MDW3126596.1"/>
    </source>
</evidence>
<dbReference type="RefSeq" id="WP_156604010.1">
    <property type="nucleotide sequence ID" value="NZ_CACRSV010000026.1"/>
</dbReference>
<evidence type="ECO:0000313" key="3">
    <source>
        <dbReference type="Proteomes" id="UP001277803"/>
    </source>
</evidence>
<dbReference type="EMBL" id="JAWLRA010000022">
    <property type="protein sequence ID" value="MDW3126596.1"/>
    <property type="molecule type" value="Genomic_DNA"/>
</dbReference>
<feature type="compositionally biased region" description="Basic and acidic residues" evidence="1">
    <location>
        <begin position="58"/>
        <end position="71"/>
    </location>
</feature>
<sequence length="107" mass="12050">MADSPTDKASETAGRPDGVKTEPRAIVFHPRKNEQVDMRDLMIYQQVRRISELQLELKQREGQQGRADRSSRATQANQSNQSDQTDLTDQNGPSDQSEPSDRPVLVD</sequence>
<feature type="region of interest" description="Disordered" evidence="1">
    <location>
        <begin position="1"/>
        <end position="35"/>
    </location>
</feature>